<protein>
    <submittedName>
        <fullName evidence="2">Putative signal peptide protein</fullName>
    </submittedName>
</protein>
<keyword evidence="1" id="KW-0732">Signal</keyword>
<organism evidence="2 3">
    <name type="scientific">Puccinia sorghi</name>
    <dbReference type="NCBI Taxonomy" id="27349"/>
    <lineage>
        <taxon>Eukaryota</taxon>
        <taxon>Fungi</taxon>
        <taxon>Dikarya</taxon>
        <taxon>Basidiomycota</taxon>
        <taxon>Pucciniomycotina</taxon>
        <taxon>Pucciniomycetes</taxon>
        <taxon>Pucciniales</taxon>
        <taxon>Pucciniaceae</taxon>
        <taxon>Puccinia</taxon>
    </lineage>
</organism>
<name>A0A0L6UL15_9BASI</name>
<evidence type="ECO:0000256" key="1">
    <source>
        <dbReference type="SAM" id="SignalP"/>
    </source>
</evidence>
<gene>
    <name evidence="2" type="ORF">VP01_5130g1</name>
</gene>
<dbReference type="VEuPathDB" id="FungiDB:VP01_5130g1"/>
<proteinExistence type="predicted"/>
<feature type="signal peptide" evidence="1">
    <location>
        <begin position="1"/>
        <end position="18"/>
    </location>
</feature>
<comment type="caution">
    <text evidence="2">The sequence shown here is derived from an EMBL/GenBank/DDBJ whole genome shotgun (WGS) entry which is preliminary data.</text>
</comment>
<evidence type="ECO:0000313" key="3">
    <source>
        <dbReference type="Proteomes" id="UP000037035"/>
    </source>
</evidence>
<dbReference type="AlphaFoldDB" id="A0A0L6UL15"/>
<feature type="chain" id="PRO_5005567919" evidence="1">
    <location>
        <begin position="19"/>
        <end position="337"/>
    </location>
</feature>
<accession>A0A0L6UL15</accession>
<sequence length="337" mass="39882">MNDMFFWSWMIWRRTCLPLCLKMADTAMMFHGRRKEKKSSSSFSITHKSFWSQKERRGILLLQIIKRFWSSLAHNQYKVYFSPGEEDGQYFSKSLMTNDYLEEMELGRDGIQTTCFDFIIKPGGLKLKHGIWKHFGKYDFNFRPTFLFKNILFAENCITLGEMKIKEGLGNNQIFMFCSNNNNSNSRNIQSLVLKTVWLMISFDNFQHFTVLIHTELMIQNKTIFFWLNPGDSPSKYHSISSYHLEYSPIQKYHPIFIKLHIVCNSHQIIFIKNQRSMDIMQGNVLLITLFLKLSNLSTPPFLYSLNLYRDTKWINFLSMIVGITSSPLEKCIHWLL</sequence>
<dbReference type="Proteomes" id="UP000037035">
    <property type="component" value="Unassembled WGS sequence"/>
</dbReference>
<reference evidence="2 3" key="1">
    <citation type="submission" date="2015-08" db="EMBL/GenBank/DDBJ databases">
        <title>Next Generation Sequencing and Analysis of the Genome of Puccinia sorghi L Schw, the Causal Agent of Maize Common Rust.</title>
        <authorList>
            <person name="Rochi L."/>
            <person name="Burguener G."/>
            <person name="Darino M."/>
            <person name="Turjanski A."/>
            <person name="Kreff E."/>
            <person name="Dieguez M.J."/>
            <person name="Sacco F."/>
        </authorList>
    </citation>
    <scope>NUCLEOTIDE SEQUENCE [LARGE SCALE GENOMIC DNA]</scope>
    <source>
        <strain evidence="2 3">RO10H11247</strain>
    </source>
</reference>
<evidence type="ECO:0000313" key="2">
    <source>
        <dbReference type="EMBL" id="KNZ49236.1"/>
    </source>
</evidence>
<keyword evidence="3" id="KW-1185">Reference proteome</keyword>
<dbReference type="EMBL" id="LAVV01010310">
    <property type="protein sequence ID" value="KNZ49236.1"/>
    <property type="molecule type" value="Genomic_DNA"/>
</dbReference>